<dbReference type="Proteomes" id="UP001398420">
    <property type="component" value="Unassembled WGS sequence"/>
</dbReference>
<name>A0ABU9LJA3_9BACL</name>
<gene>
    <name evidence="1" type="ORF">AAF454_06715</name>
</gene>
<evidence type="ECO:0000313" key="2">
    <source>
        <dbReference type="Proteomes" id="UP001398420"/>
    </source>
</evidence>
<dbReference type="EMBL" id="JBCEWA010000004">
    <property type="protein sequence ID" value="MEL5988107.1"/>
    <property type="molecule type" value="Genomic_DNA"/>
</dbReference>
<dbReference type="PANTHER" id="PTHR43434:SF1">
    <property type="entry name" value="PHOSPHOGLYCOLATE PHOSPHATASE"/>
    <property type="match status" value="1"/>
</dbReference>
<organism evidence="1 2">
    <name type="scientific">Kurthia gibsonii</name>
    <dbReference type="NCBI Taxonomy" id="33946"/>
    <lineage>
        <taxon>Bacteria</taxon>
        <taxon>Bacillati</taxon>
        <taxon>Bacillota</taxon>
        <taxon>Bacilli</taxon>
        <taxon>Bacillales</taxon>
        <taxon>Caryophanaceae</taxon>
        <taxon>Kurthia</taxon>
    </lineage>
</organism>
<accession>A0ABU9LJA3</accession>
<evidence type="ECO:0000313" key="1">
    <source>
        <dbReference type="EMBL" id="MEL5988107.1"/>
    </source>
</evidence>
<dbReference type="InterPro" id="IPR041492">
    <property type="entry name" value="HAD_2"/>
</dbReference>
<dbReference type="SUPFAM" id="SSF56784">
    <property type="entry name" value="HAD-like"/>
    <property type="match status" value="1"/>
</dbReference>
<dbReference type="InterPro" id="IPR050155">
    <property type="entry name" value="HAD-like_hydrolase_sf"/>
</dbReference>
<dbReference type="InterPro" id="IPR023214">
    <property type="entry name" value="HAD_sf"/>
</dbReference>
<dbReference type="SFLD" id="SFLDS00003">
    <property type="entry name" value="Haloacid_Dehalogenase"/>
    <property type="match status" value="1"/>
</dbReference>
<keyword evidence="2" id="KW-1185">Reference proteome</keyword>
<dbReference type="InterPro" id="IPR036412">
    <property type="entry name" value="HAD-like_sf"/>
</dbReference>
<dbReference type="InterPro" id="IPR023198">
    <property type="entry name" value="PGP-like_dom2"/>
</dbReference>
<proteinExistence type="predicted"/>
<reference evidence="1 2" key="1">
    <citation type="submission" date="2024-04" db="EMBL/GenBank/DDBJ databases">
        <authorList>
            <person name="Wu Y.S."/>
            <person name="Zhang L."/>
        </authorList>
    </citation>
    <scope>NUCLEOTIDE SEQUENCE [LARGE SCALE GENOMIC DNA]</scope>
    <source>
        <strain evidence="1 2">KG-01</strain>
    </source>
</reference>
<comment type="caution">
    <text evidence="1">The sequence shown here is derived from an EMBL/GenBank/DDBJ whole genome shotgun (WGS) entry which is preliminary data.</text>
</comment>
<protein>
    <submittedName>
        <fullName evidence="1">HAD hydrolase-like protein</fullName>
    </submittedName>
</protein>
<dbReference type="SFLD" id="SFLDG01129">
    <property type="entry name" value="C1.5:_HAD__Beta-PGM__Phosphata"/>
    <property type="match status" value="1"/>
</dbReference>
<dbReference type="Pfam" id="PF13419">
    <property type="entry name" value="HAD_2"/>
    <property type="match status" value="1"/>
</dbReference>
<sequence length="213" mass="24243">MRGYIFDMDGTLFQTNLILTPALEETFQMLRDKGLWEGETPLERYEAIMGVPLPEVWRTLCPLHTESQHQVSNDFFQHALIRCIQNRQGALYDGVEDVLSKLSKVDPLFIASNGQTAYLQTIVDTYQLQRYFQAVYSIDVESSGNKADLVARIIREQQLEEGAVIGDRLSDFEAAHKNHFKAIGVAFDFAQQQELHMADEVVTDFKALSPLLK</sequence>
<dbReference type="PANTHER" id="PTHR43434">
    <property type="entry name" value="PHOSPHOGLYCOLATE PHOSPHATASE"/>
    <property type="match status" value="1"/>
</dbReference>
<dbReference type="Gene3D" id="1.10.150.240">
    <property type="entry name" value="Putative phosphatase, domain 2"/>
    <property type="match status" value="1"/>
</dbReference>
<dbReference type="RefSeq" id="WP_342302854.1">
    <property type="nucleotide sequence ID" value="NZ_JBCEWA010000004.1"/>
</dbReference>
<dbReference type="Gene3D" id="3.40.50.1000">
    <property type="entry name" value="HAD superfamily/HAD-like"/>
    <property type="match status" value="1"/>
</dbReference>